<evidence type="ECO:0000256" key="1">
    <source>
        <dbReference type="SAM" id="MobiDB-lite"/>
    </source>
</evidence>
<reference evidence="2" key="1">
    <citation type="submission" date="2014-01" db="EMBL/GenBank/DDBJ databases">
        <title>The genome of the white-rot fungus Pycnoporus cinnabarinus: a basidiomycete model with a versatile arsenal for lignocellulosic biomass breakdown.</title>
        <authorList>
            <person name="Levasseur A."/>
            <person name="Lomascolo A."/>
            <person name="Ruiz-Duenas F.J."/>
            <person name="Uzan E."/>
            <person name="Piumi F."/>
            <person name="Kues U."/>
            <person name="Ram A.F.J."/>
            <person name="Murat C."/>
            <person name="Haon M."/>
            <person name="Benoit I."/>
            <person name="Arfi Y."/>
            <person name="Chevret D."/>
            <person name="Drula E."/>
            <person name="Kwon M.J."/>
            <person name="Gouret P."/>
            <person name="Lesage-Meessen L."/>
            <person name="Lombard V."/>
            <person name="Mariette J."/>
            <person name="Noirot C."/>
            <person name="Park J."/>
            <person name="Patyshakuliyeva A."/>
            <person name="Wieneger R.A.B."/>
            <person name="Wosten H.A.B."/>
            <person name="Martin F."/>
            <person name="Coutinho P.M."/>
            <person name="de Vries R."/>
            <person name="Martinez A.T."/>
            <person name="Klopp C."/>
            <person name="Pontarotti P."/>
            <person name="Henrissat B."/>
            <person name="Record E."/>
        </authorList>
    </citation>
    <scope>NUCLEOTIDE SEQUENCE [LARGE SCALE GENOMIC DNA]</scope>
    <source>
        <strain evidence="2">BRFM137</strain>
    </source>
</reference>
<comment type="caution">
    <text evidence="2">The sequence shown here is derived from an EMBL/GenBank/DDBJ whole genome shotgun (WGS) entry which is preliminary data.</text>
</comment>
<feature type="compositionally biased region" description="Polar residues" evidence="1">
    <location>
        <begin position="399"/>
        <end position="431"/>
    </location>
</feature>
<dbReference type="Proteomes" id="UP000029665">
    <property type="component" value="Unassembled WGS sequence"/>
</dbReference>
<proteinExistence type="predicted"/>
<organism evidence="2 3">
    <name type="scientific">Pycnoporus cinnabarinus</name>
    <name type="common">Cinnabar-red polypore</name>
    <name type="synonym">Trametes cinnabarina</name>
    <dbReference type="NCBI Taxonomy" id="5643"/>
    <lineage>
        <taxon>Eukaryota</taxon>
        <taxon>Fungi</taxon>
        <taxon>Dikarya</taxon>
        <taxon>Basidiomycota</taxon>
        <taxon>Agaricomycotina</taxon>
        <taxon>Agaricomycetes</taxon>
        <taxon>Polyporales</taxon>
        <taxon>Polyporaceae</taxon>
        <taxon>Trametes</taxon>
    </lineage>
</organism>
<dbReference type="OrthoDB" id="2758309at2759"/>
<sequence length="530" mass="58662">MRTTTPSPGSTLHAYSRLPEATAQDEQCPVYDKDRHSALQFWEKAAWESYMPRRHLHEFSLADGVPRYLEHLDGSTLEKKEYEDLRALLKMVFQELQDNGLAPDTWGRRNITALQFVHAQVYAHYPDLRECARHWKVNAICTRMYPDFKRDRSNTRTTKTTSHPAKREYKVDINDLEKEPFKRPKLSLAEARPTTRVQSPTPVPEVPHAFQAPIPRFPDLTSALQMMPSTVVSLSQAPPTPLQSAPSIQSSDNGLPLLYPIHQPPSIEQPFLQPESFPVTPSQPANTDSESPANATPCRSTLQQTAIPPLVSPDSLSSIHSHVLAPTGTPGTETSHDKEGRDSDVTEGDGIVPSSSAQTDIPSVVPTLSIPDPLGAFRSSDGPALPNLLAHVTKPRPTTAGTNVTSKSSLQSRPDTELDTSSTVKGKTASTKKPGKMRLTKSKTARNLYAHVYIKEHGAMSASEFDEIFKALEPDIIEEFNAMHIFAQEHGDLDGPEDIIRAFRLLLPSERETYIGRVKADKKGKGKARA</sequence>
<feature type="region of interest" description="Disordered" evidence="1">
    <location>
        <begin position="387"/>
        <end position="438"/>
    </location>
</feature>
<keyword evidence="3" id="KW-1185">Reference proteome</keyword>
<feature type="compositionally biased region" description="Polar residues" evidence="1">
    <location>
        <begin position="279"/>
        <end position="306"/>
    </location>
</feature>
<feature type="region of interest" description="Disordered" evidence="1">
    <location>
        <begin position="232"/>
        <end position="366"/>
    </location>
</feature>
<dbReference type="EMBL" id="CCBP010000447">
    <property type="protein sequence ID" value="CDO77255.1"/>
    <property type="molecule type" value="Genomic_DNA"/>
</dbReference>
<protein>
    <submittedName>
        <fullName evidence="2">Uncharacterized protein</fullName>
    </submittedName>
</protein>
<dbReference type="HOGENOM" id="CLU_514015_0_0_1"/>
<accession>A0A060SSA5</accession>
<evidence type="ECO:0000313" key="3">
    <source>
        <dbReference type="Proteomes" id="UP000029665"/>
    </source>
</evidence>
<feature type="compositionally biased region" description="Basic and acidic residues" evidence="1">
    <location>
        <begin position="334"/>
        <end position="344"/>
    </location>
</feature>
<name>A0A060SSA5_PYCCI</name>
<dbReference type="AlphaFoldDB" id="A0A060SSA5"/>
<gene>
    <name evidence="2" type="ORF">BN946_scf184753.g5</name>
</gene>
<feature type="compositionally biased region" description="Polar residues" evidence="1">
    <location>
        <begin position="232"/>
        <end position="253"/>
    </location>
</feature>
<dbReference type="STRING" id="5643.A0A060SSA5"/>
<evidence type="ECO:0000313" key="2">
    <source>
        <dbReference type="EMBL" id="CDO77255.1"/>
    </source>
</evidence>